<evidence type="ECO:0000313" key="2">
    <source>
        <dbReference type="EMBL" id="KDO18368.1"/>
    </source>
</evidence>
<keyword evidence="1" id="KW-0472">Membrane</keyword>
<dbReference type="AlphaFoldDB" id="A0A067CL66"/>
<protein>
    <submittedName>
        <fullName evidence="3">Uncharacterized protein</fullName>
    </submittedName>
</protein>
<evidence type="ECO:0000313" key="3">
    <source>
        <dbReference type="EMBL" id="KDO27552.1"/>
    </source>
</evidence>
<dbReference type="VEuPathDB" id="FungiDB:SPRG_21704"/>
<dbReference type="InterPro" id="IPR033579">
    <property type="entry name" value="TMEM128"/>
</dbReference>
<keyword evidence="4" id="KW-1185">Reference proteome</keyword>
<evidence type="ECO:0000313" key="4">
    <source>
        <dbReference type="Proteomes" id="UP000030745"/>
    </source>
</evidence>
<dbReference type="EMBL" id="KK583216">
    <property type="protein sequence ID" value="KDO27552.1"/>
    <property type="molecule type" value="Genomic_DNA"/>
</dbReference>
<dbReference type="KEGG" id="spar:SPRG_06819"/>
<keyword evidence="1" id="KW-1133">Transmembrane helix</keyword>
<sequence>MIPTATIVGLVGALGLILGLWPVWGLFTPGILFVLFLGTLMTAHFLPAM</sequence>
<feature type="transmembrane region" description="Helical" evidence="1">
    <location>
        <begin position="30"/>
        <end position="48"/>
    </location>
</feature>
<dbReference type="GeneID" id="24129143"/>
<evidence type="ECO:0000256" key="1">
    <source>
        <dbReference type="SAM" id="Phobius"/>
    </source>
</evidence>
<dbReference type="OrthoDB" id="58903at2759"/>
<dbReference type="VEuPathDB" id="FungiDB:SPRG_06819"/>
<organism evidence="3 4">
    <name type="scientific">Saprolegnia parasitica (strain CBS 223.65)</name>
    <dbReference type="NCBI Taxonomy" id="695850"/>
    <lineage>
        <taxon>Eukaryota</taxon>
        <taxon>Sar</taxon>
        <taxon>Stramenopiles</taxon>
        <taxon>Oomycota</taxon>
        <taxon>Saprolegniomycetes</taxon>
        <taxon>Saprolegniales</taxon>
        <taxon>Saprolegniaceae</taxon>
        <taxon>Saprolegnia</taxon>
    </lineage>
</organism>
<dbReference type="KEGG" id="spar:SPRG_21704"/>
<dbReference type="Proteomes" id="UP000030745">
    <property type="component" value="Unassembled WGS sequence"/>
</dbReference>
<dbReference type="RefSeq" id="XP_012210924.1">
    <property type="nucleotide sequence ID" value="XM_012355534.1"/>
</dbReference>
<dbReference type="GeneID" id="24142310"/>
<dbReference type="RefSeq" id="XP_012201677.1">
    <property type="nucleotide sequence ID" value="XM_012346287.1"/>
</dbReference>
<dbReference type="EMBL" id="KK583447">
    <property type="protein sequence ID" value="KDO18368.1"/>
    <property type="molecule type" value="Genomic_DNA"/>
</dbReference>
<reference evidence="3 4" key="1">
    <citation type="journal article" date="2013" name="PLoS Genet.">
        <title>Distinctive expansion of potential virulence genes in the genome of the oomycete fish pathogen Saprolegnia parasitica.</title>
        <authorList>
            <person name="Jiang R.H."/>
            <person name="de Bruijn I."/>
            <person name="Haas B.J."/>
            <person name="Belmonte R."/>
            <person name="Lobach L."/>
            <person name="Christie J."/>
            <person name="van den Ackerveken G."/>
            <person name="Bottin A."/>
            <person name="Bulone V."/>
            <person name="Diaz-Moreno S.M."/>
            <person name="Dumas B."/>
            <person name="Fan L."/>
            <person name="Gaulin E."/>
            <person name="Govers F."/>
            <person name="Grenville-Briggs L.J."/>
            <person name="Horner N.R."/>
            <person name="Levin J.Z."/>
            <person name="Mammella M."/>
            <person name="Meijer H.J."/>
            <person name="Morris P."/>
            <person name="Nusbaum C."/>
            <person name="Oome S."/>
            <person name="Phillips A.J."/>
            <person name="van Rooyen D."/>
            <person name="Rzeszutek E."/>
            <person name="Saraiva M."/>
            <person name="Secombes C.J."/>
            <person name="Seidl M.F."/>
            <person name="Snel B."/>
            <person name="Stassen J.H."/>
            <person name="Sykes S."/>
            <person name="Tripathy S."/>
            <person name="van den Berg H."/>
            <person name="Vega-Arreguin J.C."/>
            <person name="Wawra S."/>
            <person name="Young S.K."/>
            <person name="Zeng Q."/>
            <person name="Dieguez-Uribeondo J."/>
            <person name="Russ C."/>
            <person name="Tyler B.M."/>
            <person name="van West P."/>
        </authorList>
    </citation>
    <scope>NUCLEOTIDE SEQUENCE [LARGE SCALE GENOMIC DNA]</scope>
    <source>
        <strain evidence="3 4">CBS 223.65</strain>
    </source>
</reference>
<gene>
    <name evidence="3" type="ORF">SPRG_06819</name>
    <name evidence="2" type="ORF">SPRG_21704</name>
</gene>
<keyword evidence="1" id="KW-0812">Transmembrane</keyword>
<name>A0A067CL66_SAPPC</name>
<feature type="transmembrane region" description="Helical" evidence="1">
    <location>
        <begin position="7"/>
        <end position="24"/>
    </location>
</feature>
<accession>A0A067CL66</accession>
<dbReference type="Pfam" id="PF20479">
    <property type="entry name" value="TMEM128"/>
    <property type="match status" value="1"/>
</dbReference>
<proteinExistence type="predicted"/>